<dbReference type="Proteomes" id="UP001165090">
    <property type="component" value="Unassembled WGS sequence"/>
</dbReference>
<name>A0ABQ5SA23_9CHLO</name>
<dbReference type="Pfam" id="PF11911">
    <property type="entry name" value="DUF3429"/>
    <property type="match status" value="1"/>
</dbReference>
<feature type="transmembrane region" description="Helical" evidence="1">
    <location>
        <begin position="155"/>
        <end position="173"/>
    </location>
</feature>
<protein>
    <recommendedName>
        <fullName evidence="4">Transmembrane protein 69</fullName>
    </recommendedName>
</protein>
<evidence type="ECO:0000313" key="2">
    <source>
        <dbReference type="EMBL" id="GLI66187.1"/>
    </source>
</evidence>
<accession>A0ABQ5SA23</accession>
<feature type="transmembrane region" description="Helical" evidence="1">
    <location>
        <begin position="217"/>
        <end position="236"/>
    </location>
</feature>
<dbReference type="PANTHER" id="PTHR15887">
    <property type="entry name" value="TRANSMEMBRANE PROTEIN 69"/>
    <property type="match status" value="1"/>
</dbReference>
<keyword evidence="3" id="KW-1185">Reference proteome</keyword>
<dbReference type="InterPro" id="IPR021836">
    <property type="entry name" value="DUF3429"/>
</dbReference>
<feature type="transmembrane region" description="Helical" evidence="1">
    <location>
        <begin position="248"/>
        <end position="266"/>
    </location>
</feature>
<evidence type="ECO:0000313" key="3">
    <source>
        <dbReference type="Proteomes" id="UP001165090"/>
    </source>
</evidence>
<proteinExistence type="predicted"/>
<keyword evidence="1" id="KW-0472">Membrane</keyword>
<keyword evidence="1" id="KW-1133">Transmembrane helix</keyword>
<evidence type="ECO:0008006" key="4">
    <source>
        <dbReference type="Google" id="ProtNLM"/>
    </source>
</evidence>
<evidence type="ECO:0000256" key="1">
    <source>
        <dbReference type="SAM" id="Phobius"/>
    </source>
</evidence>
<gene>
    <name evidence="2" type="ORF">VaNZ11_009951</name>
</gene>
<organism evidence="2 3">
    <name type="scientific">Volvox africanus</name>
    <dbReference type="NCBI Taxonomy" id="51714"/>
    <lineage>
        <taxon>Eukaryota</taxon>
        <taxon>Viridiplantae</taxon>
        <taxon>Chlorophyta</taxon>
        <taxon>core chlorophytes</taxon>
        <taxon>Chlorophyceae</taxon>
        <taxon>CS clade</taxon>
        <taxon>Chlamydomonadales</taxon>
        <taxon>Volvocaceae</taxon>
        <taxon>Volvox</taxon>
    </lineage>
</organism>
<dbReference type="EMBL" id="BSDZ01000028">
    <property type="protein sequence ID" value="GLI66187.1"/>
    <property type="molecule type" value="Genomic_DNA"/>
</dbReference>
<keyword evidence="1" id="KW-0812">Transmembrane</keyword>
<comment type="caution">
    <text evidence="2">The sequence shown here is derived from an EMBL/GenBank/DDBJ whole genome shotgun (WGS) entry which is preliminary data.</text>
</comment>
<reference evidence="2 3" key="1">
    <citation type="journal article" date="2023" name="IScience">
        <title>Expanded male sex-determining region conserved during the evolution of homothallism in the green alga Volvox.</title>
        <authorList>
            <person name="Yamamoto K."/>
            <person name="Matsuzaki R."/>
            <person name="Mahakham W."/>
            <person name="Heman W."/>
            <person name="Sekimoto H."/>
            <person name="Kawachi M."/>
            <person name="Minakuchi Y."/>
            <person name="Toyoda A."/>
            <person name="Nozaki H."/>
        </authorList>
    </citation>
    <scope>NUCLEOTIDE SEQUENCE [LARGE SCALE GENOMIC DNA]</scope>
    <source>
        <strain evidence="2 3">NIES-4468</strain>
    </source>
</reference>
<sequence>MCSDAFLKENRGSNRRSLPQDVTMLRKTKLIQQYHQAFQATTLNASLKGYFDPIVWLPLCCSGHTLVREASSSAGPSGSRTPTLAAAAATTSISGSSDETPLSVFARQREKLAAMPLYPKLLGFAGAIPFTTLTPAFVQQAGFPDLIDLCAQMQLVYGGTIVSFLGAVHWGLAMSSSTVAAAGSTAAGALNERYVWSVVPSLGAVPALMMQPAQGSLAITVLLGICYLSDASYFRFGYLPSWYMSLRGYLTLLAIASMLSTTAYYLKRDVEKAKKLMEEEDAKRTARLEARAVDASIAAVASAAVLDSAAPMGRMRK</sequence>
<dbReference type="PANTHER" id="PTHR15887:SF1">
    <property type="entry name" value="TRANSMEMBRANE PROTEIN 69"/>
    <property type="match status" value="1"/>
</dbReference>